<name>A0ABQ7TUF0_SOLTU</name>
<sequence>MSRKALVAWEKVWQPGAARFPNIIALGKWNKAAILKHLWAISMKKDSLWIKCVHYYYIKNRDLETLITPKTAAWVVRKIIDSRKLLLHVNNDPGTLVQEMSKLEKHGKF</sequence>
<reference evidence="1 2" key="1">
    <citation type="journal article" date="2021" name="bioRxiv">
        <title>Chromosome-scale and haplotype-resolved genome assembly of a tetraploid potato cultivar.</title>
        <authorList>
            <person name="Sun H."/>
            <person name="Jiao W.-B."/>
            <person name="Krause K."/>
            <person name="Campoy J.A."/>
            <person name="Goel M."/>
            <person name="Folz-Donahue K."/>
            <person name="Kukat C."/>
            <person name="Huettel B."/>
            <person name="Schneeberger K."/>
        </authorList>
    </citation>
    <scope>NUCLEOTIDE SEQUENCE [LARGE SCALE GENOMIC DNA]</scope>
    <source>
        <strain evidence="1">SolTubOtavaFocal</strain>
        <tissue evidence="1">Leaves</tissue>
    </source>
</reference>
<proteinExistence type="predicted"/>
<comment type="caution">
    <text evidence="1">The sequence shown here is derived from an EMBL/GenBank/DDBJ whole genome shotgun (WGS) entry which is preliminary data.</text>
</comment>
<dbReference type="Proteomes" id="UP000826656">
    <property type="component" value="Unassembled WGS sequence"/>
</dbReference>
<organism evidence="1 2">
    <name type="scientific">Solanum tuberosum</name>
    <name type="common">Potato</name>
    <dbReference type="NCBI Taxonomy" id="4113"/>
    <lineage>
        <taxon>Eukaryota</taxon>
        <taxon>Viridiplantae</taxon>
        <taxon>Streptophyta</taxon>
        <taxon>Embryophyta</taxon>
        <taxon>Tracheophyta</taxon>
        <taxon>Spermatophyta</taxon>
        <taxon>Magnoliopsida</taxon>
        <taxon>eudicotyledons</taxon>
        <taxon>Gunneridae</taxon>
        <taxon>Pentapetalae</taxon>
        <taxon>asterids</taxon>
        <taxon>lamiids</taxon>
        <taxon>Solanales</taxon>
        <taxon>Solanaceae</taxon>
        <taxon>Solanoideae</taxon>
        <taxon>Solaneae</taxon>
        <taxon>Solanum</taxon>
    </lineage>
</organism>
<protein>
    <submittedName>
        <fullName evidence="1">Uncharacterized protein</fullName>
    </submittedName>
</protein>
<keyword evidence="2" id="KW-1185">Reference proteome</keyword>
<gene>
    <name evidence="1" type="ORF">KY290_036363</name>
</gene>
<evidence type="ECO:0000313" key="2">
    <source>
        <dbReference type="Proteomes" id="UP000826656"/>
    </source>
</evidence>
<accession>A0ABQ7TUF0</accession>
<evidence type="ECO:0000313" key="1">
    <source>
        <dbReference type="EMBL" id="KAH0737658.1"/>
    </source>
</evidence>
<dbReference type="EMBL" id="JAIVGD010000028">
    <property type="protein sequence ID" value="KAH0737658.1"/>
    <property type="molecule type" value="Genomic_DNA"/>
</dbReference>